<keyword evidence="4 7" id="KW-0808">Transferase</keyword>
<keyword evidence="7" id="KW-0460">Magnesium</keyword>
<comment type="caution">
    <text evidence="11">The sequence shown here is derived from an EMBL/GenBank/DDBJ whole genome shotgun (WGS) entry which is preliminary data.</text>
</comment>
<dbReference type="InterPro" id="IPR005854">
    <property type="entry name" value="PurF"/>
</dbReference>
<feature type="domain" description="Glutamine amidotransferase type-2" evidence="10">
    <location>
        <begin position="2"/>
        <end position="236"/>
    </location>
</feature>
<evidence type="ECO:0000259" key="10">
    <source>
        <dbReference type="PROSITE" id="PS51278"/>
    </source>
</evidence>
<evidence type="ECO:0000313" key="11">
    <source>
        <dbReference type="EMBL" id="CAG9181291.1"/>
    </source>
</evidence>
<dbReference type="NCBIfam" id="TIGR01134">
    <property type="entry name" value="purF"/>
    <property type="match status" value="1"/>
</dbReference>
<dbReference type="InterPro" id="IPR017932">
    <property type="entry name" value="GATase_2_dom"/>
</dbReference>
<dbReference type="PANTHER" id="PTHR11907">
    <property type="entry name" value="AMIDOPHOSPHORIBOSYLTRANSFERASE"/>
    <property type="match status" value="1"/>
</dbReference>
<dbReference type="SUPFAM" id="SSF53271">
    <property type="entry name" value="PRTase-like"/>
    <property type="match status" value="1"/>
</dbReference>
<dbReference type="CDD" id="cd06223">
    <property type="entry name" value="PRTases_typeI"/>
    <property type="match status" value="1"/>
</dbReference>
<organism evidence="11 12">
    <name type="scientific">Cupriavidus respiraculi</name>
    <dbReference type="NCBI Taxonomy" id="195930"/>
    <lineage>
        <taxon>Bacteria</taxon>
        <taxon>Pseudomonadati</taxon>
        <taxon>Pseudomonadota</taxon>
        <taxon>Betaproteobacteria</taxon>
        <taxon>Burkholderiales</taxon>
        <taxon>Burkholderiaceae</taxon>
        <taxon>Cupriavidus</taxon>
    </lineage>
</organism>
<feature type="active site" description="Nucleophile" evidence="7">
    <location>
        <position position="2"/>
    </location>
</feature>
<dbReference type="GO" id="GO:0004044">
    <property type="term" value="F:amidophosphoribosyltransferase activity"/>
    <property type="evidence" value="ECO:0007669"/>
    <property type="project" value="UniProtKB-EC"/>
</dbReference>
<dbReference type="EMBL" id="CAJZAH010000006">
    <property type="protein sequence ID" value="CAG9181291.1"/>
    <property type="molecule type" value="Genomic_DNA"/>
</dbReference>
<dbReference type="Proteomes" id="UP000721236">
    <property type="component" value="Unassembled WGS sequence"/>
</dbReference>
<dbReference type="InterPro" id="IPR029055">
    <property type="entry name" value="Ntn_hydrolases_N"/>
</dbReference>
<evidence type="ECO:0000256" key="8">
    <source>
        <dbReference type="PIRNR" id="PIRNR000485"/>
    </source>
</evidence>
<dbReference type="CDD" id="cd00715">
    <property type="entry name" value="GPATase_N"/>
    <property type="match status" value="1"/>
</dbReference>
<dbReference type="HAMAP" id="MF_01931">
    <property type="entry name" value="PurF"/>
    <property type="match status" value="1"/>
</dbReference>
<feature type="binding site" evidence="7">
    <location>
        <position position="367"/>
    </location>
    <ligand>
        <name>Mg(2+)</name>
        <dbReference type="ChEBI" id="CHEBI:18420"/>
    </ligand>
</feature>
<proteinExistence type="inferred from homology"/>
<dbReference type="InterPro" id="IPR029057">
    <property type="entry name" value="PRTase-like"/>
</dbReference>
<dbReference type="PROSITE" id="PS51278">
    <property type="entry name" value="GATASE_TYPE_2"/>
    <property type="match status" value="1"/>
</dbReference>
<evidence type="ECO:0000256" key="5">
    <source>
        <dbReference type="ARBA" id="ARBA00022755"/>
    </source>
</evidence>
<feature type="compositionally biased region" description="Basic and acidic residues" evidence="9">
    <location>
        <begin position="483"/>
        <end position="499"/>
    </location>
</feature>
<comment type="cofactor">
    <cofactor evidence="7">
        <name>Mg(2+)</name>
        <dbReference type="ChEBI" id="CHEBI:18420"/>
    </cofactor>
    <text evidence="7">Binds 1 Mg(2+) ion per subunit.</text>
</comment>
<feature type="binding site" evidence="7">
    <location>
        <position position="305"/>
    </location>
    <ligand>
        <name>Mg(2+)</name>
        <dbReference type="ChEBI" id="CHEBI:18420"/>
    </ligand>
</feature>
<evidence type="ECO:0000256" key="4">
    <source>
        <dbReference type="ARBA" id="ARBA00022679"/>
    </source>
</evidence>
<evidence type="ECO:0000256" key="1">
    <source>
        <dbReference type="ARBA" id="ARBA00005209"/>
    </source>
</evidence>
<sequence length="509" mass="55960">MCGIVGVVSSTPVNQLIYDSLLLLQHRGQDAAGIATANGSTFHMHKANGLVRDVFRTRNMRGLPGSAGIGQVRYPTAGSASSEEEAQPFYVNAPYGIILSHNGNLTNWQQLREEMFRRDRRHINTHSDTEVLLNVLADELQRASNGMSLDPEIIFTAVAGMHRRVRGSYAIAAQIAGYGMLAVRDPFGIRPLCLGSVDTPHGKEWMVASESVALEGIGYRLERDVAPGEAIFIDLDGKLHTKQCADNPQLNSCIFEYVYLARPDSCIDGVPVYEARMRMGDYLAEKIAQEVRSGDIDVVMPIPDSSRPAAMQVANKLGLGYREGFFKNRYVGRTFIMPGQAVRKKSVRQKLNAMGVEFKGKNVLIVDDSIVRGTTSFEIVQMARDAGANKVIFASAAPPVKFPNVYGIDMPTRSELVAHGRTHDEIARMIGADQLVYQDVEAMKQAVRDINPALKDFDASCFDGKYITGDIDEAYLERLETARSQADRDGTGGDTERSQLHLQRSGGNE</sequence>
<evidence type="ECO:0000313" key="12">
    <source>
        <dbReference type="Proteomes" id="UP000721236"/>
    </source>
</evidence>
<keyword evidence="12" id="KW-1185">Reference proteome</keyword>
<dbReference type="Gene3D" id="3.60.20.10">
    <property type="entry name" value="Glutamine Phosphoribosylpyrophosphate, subunit 1, domain 1"/>
    <property type="match status" value="1"/>
</dbReference>
<keyword evidence="7" id="KW-0479">Metal-binding</keyword>
<gene>
    <name evidence="7 11" type="primary">purF</name>
    <name evidence="11" type="ORF">LMG21510_04256</name>
</gene>
<evidence type="ECO:0000256" key="7">
    <source>
        <dbReference type="HAMAP-Rule" id="MF_01931"/>
    </source>
</evidence>
<dbReference type="InterPro" id="IPR035584">
    <property type="entry name" value="PurF_N"/>
</dbReference>
<evidence type="ECO:0000256" key="2">
    <source>
        <dbReference type="ARBA" id="ARBA00010138"/>
    </source>
</evidence>
<feature type="binding site" evidence="7">
    <location>
        <position position="368"/>
    </location>
    <ligand>
        <name>Mg(2+)</name>
        <dbReference type="ChEBI" id="CHEBI:18420"/>
    </ligand>
</feature>
<comment type="caution">
    <text evidence="7">Lacks conserved residue(s) required for the propagation of feature annotation.</text>
</comment>
<accession>A0ABN7ZAG0</accession>
<name>A0ABN7ZAG0_9BURK</name>
<keyword evidence="5 7" id="KW-0658">Purine biosynthesis</keyword>
<comment type="function">
    <text evidence="7">Catalyzes the formation of phosphoribosylamine from phosphoribosylpyrophosphate (PRPP) and glutamine.</text>
</comment>
<dbReference type="Pfam" id="PF00156">
    <property type="entry name" value="Pribosyltran"/>
    <property type="match status" value="1"/>
</dbReference>
<feature type="region of interest" description="Disordered" evidence="9">
    <location>
        <begin position="483"/>
        <end position="509"/>
    </location>
</feature>
<reference evidence="11 12" key="1">
    <citation type="submission" date="2021-08" db="EMBL/GenBank/DDBJ databases">
        <authorList>
            <person name="Peeters C."/>
        </authorList>
    </citation>
    <scope>NUCLEOTIDE SEQUENCE [LARGE SCALE GENOMIC DNA]</scope>
    <source>
        <strain evidence="11 12">LMG 21510</strain>
    </source>
</reference>
<keyword evidence="3 7" id="KW-0328">Glycosyltransferase</keyword>
<keyword evidence="6 7" id="KW-0315">Glutamine amidotransferase</keyword>
<feature type="compositionally biased region" description="Polar residues" evidence="9">
    <location>
        <begin position="500"/>
        <end position="509"/>
    </location>
</feature>
<evidence type="ECO:0000256" key="9">
    <source>
        <dbReference type="SAM" id="MobiDB-lite"/>
    </source>
</evidence>
<dbReference type="Pfam" id="PF13522">
    <property type="entry name" value="GATase_6"/>
    <property type="match status" value="1"/>
</dbReference>
<protein>
    <recommendedName>
        <fullName evidence="7">Amidophosphoribosyltransferase</fullName>
        <shortName evidence="7">ATase</shortName>
        <ecNumber evidence="7">2.4.2.14</ecNumber>
    </recommendedName>
    <alternativeName>
        <fullName evidence="7">Glutamine phosphoribosylpyrophosphate amidotransferase</fullName>
        <shortName evidence="7">GPATase</shortName>
    </alternativeName>
</protein>
<dbReference type="RefSeq" id="WP_224043864.1">
    <property type="nucleotide sequence ID" value="NZ_CAJZAH010000006.1"/>
</dbReference>
<dbReference type="EC" id="2.4.2.14" evidence="7"/>
<evidence type="ECO:0000256" key="6">
    <source>
        <dbReference type="ARBA" id="ARBA00022962"/>
    </source>
</evidence>
<evidence type="ECO:0000256" key="3">
    <source>
        <dbReference type="ARBA" id="ARBA00022676"/>
    </source>
</evidence>
<comment type="pathway">
    <text evidence="1 7 8">Purine metabolism; IMP biosynthesis via de novo pathway; N(1)-(5-phospho-D-ribosyl)glycinamide from 5-phospho-alpha-D-ribose 1-diphosphate: step 1/2.</text>
</comment>
<dbReference type="PIRSF" id="PIRSF000485">
    <property type="entry name" value="Amd_phspho_trans"/>
    <property type="match status" value="1"/>
</dbReference>
<comment type="catalytic activity">
    <reaction evidence="7 8">
        <text>5-phospho-beta-D-ribosylamine + L-glutamate + diphosphate = 5-phospho-alpha-D-ribose 1-diphosphate + L-glutamine + H2O</text>
        <dbReference type="Rhea" id="RHEA:14905"/>
        <dbReference type="ChEBI" id="CHEBI:15377"/>
        <dbReference type="ChEBI" id="CHEBI:29985"/>
        <dbReference type="ChEBI" id="CHEBI:33019"/>
        <dbReference type="ChEBI" id="CHEBI:58017"/>
        <dbReference type="ChEBI" id="CHEBI:58359"/>
        <dbReference type="ChEBI" id="CHEBI:58681"/>
        <dbReference type="EC" id="2.4.2.14"/>
    </reaction>
</comment>
<comment type="similarity">
    <text evidence="2 7 8">In the C-terminal section; belongs to the purine/pyrimidine phosphoribosyltransferase family.</text>
</comment>
<dbReference type="InterPro" id="IPR000836">
    <property type="entry name" value="PRTase_dom"/>
</dbReference>
<dbReference type="SUPFAM" id="SSF56235">
    <property type="entry name" value="N-terminal nucleophile aminohydrolases (Ntn hydrolases)"/>
    <property type="match status" value="1"/>
</dbReference>
<dbReference type="Gene3D" id="3.40.50.2020">
    <property type="match status" value="1"/>
</dbReference>